<comment type="caution">
    <text evidence="1">The sequence shown here is derived from an EMBL/GenBank/DDBJ whole genome shotgun (WGS) entry which is preliminary data.</text>
</comment>
<dbReference type="EMBL" id="JACOGF010000024">
    <property type="protein sequence ID" value="MBC3921062.1"/>
    <property type="molecule type" value="Genomic_DNA"/>
</dbReference>
<protein>
    <recommendedName>
        <fullName evidence="3">Peptidase C39-like domain-containing protein</fullName>
    </recommendedName>
</protein>
<dbReference type="Proteomes" id="UP000650424">
    <property type="component" value="Unassembled WGS sequence"/>
</dbReference>
<evidence type="ECO:0008006" key="3">
    <source>
        <dbReference type="Google" id="ProtNLM"/>
    </source>
</evidence>
<organism evidence="1 2">
    <name type="scientific">Undibacterium hunanense</name>
    <dbReference type="NCBI Taxonomy" id="2762292"/>
    <lineage>
        <taxon>Bacteria</taxon>
        <taxon>Pseudomonadati</taxon>
        <taxon>Pseudomonadota</taxon>
        <taxon>Betaproteobacteria</taxon>
        <taxon>Burkholderiales</taxon>
        <taxon>Oxalobacteraceae</taxon>
        <taxon>Undibacterium</taxon>
    </lineage>
</organism>
<keyword evidence="2" id="KW-1185">Reference proteome</keyword>
<evidence type="ECO:0000313" key="1">
    <source>
        <dbReference type="EMBL" id="MBC3921062.1"/>
    </source>
</evidence>
<evidence type="ECO:0000313" key="2">
    <source>
        <dbReference type="Proteomes" id="UP000650424"/>
    </source>
</evidence>
<accession>A0ABR6ZYV7</accession>
<sequence length="254" mass="27945">MKSVTNSTVDKVRKLVASRRWHVRRLHHAIKPEYSIGVIRMPHKSAENRSAETSFVRLHFRQSDFDGACGIHVAAMAMAILGIASPRQLEKMTTARSGIAKKLWDLSRDYFFSGMAVRQLCEIFSALDVGIRLCIKRAGNKGITEFTKRHLAAGSIVIIAYSYKNGDSHFVLAVGSEGYQSGEGRHGFQTNALLVIDPGAETVPYCGFNGRLVLRPEKHGGIEYESCAMKAEVVRLTSAVALYVSDAVSNEAQS</sequence>
<dbReference type="RefSeq" id="WP_186950896.1">
    <property type="nucleotide sequence ID" value="NZ_JACOGF010000024.1"/>
</dbReference>
<reference evidence="1 2" key="1">
    <citation type="submission" date="2020-08" db="EMBL/GenBank/DDBJ databases">
        <title>Novel species isolated from subtropical streams in China.</title>
        <authorList>
            <person name="Lu H."/>
        </authorList>
    </citation>
    <scope>NUCLEOTIDE SEQUENCE [LARGE SCALE GENOMIC DNA]</scope>
    <source>
        <strain evidence="1 2">CY18W</strain>
    </source>
</reference>
<name>A0ABR6ZYV7_9BURK</name>
<proteinExistence type="predicted"/>
<gene>
    <name evidence="1" type="ORF">H8L32_26605</name>
</gene>